<dbReference type="EMBL" id="JAZHFS010000005">
    <property type="protein sequence ID" value="MEF2111984.1"/>
    <property type="molecule type" value="Genomic_DNA"/>
</dbReference>
<organism evidence="1 2">
    <name type="scientific">Clostridium frigoriphilum</name>
    <dbReference type="NCBI Taxonomy" id="443253"/>
    <lineage>
        <taxon>Bacteria</taxon>
        <taxon>Bacillati</taxon>
        <taxon>Bacillota</taxon>
        <taxon>Clostridia</taxon>
        <taxon>Eubacteriales</taxon>
        <taxon>Clostridiaceae</taxon>
        <taxon>Clostridium</taxon>
    </lineage>
</organism>
<dbReference type="Gene3D" id="3.10.450.150">
    <property type="entry name" value="enterococcus faecalis protein"/>
    <property type="match status" value="1"/>
</dbReference>
<dbReference type="InterPro" id="IPR009303">
    <property type="entry name" value="DUF960"/>
</dbReference>
<dbReference type="Proteomes" id="UP001498469">
    <property type="component" value="Unassembled WGS sequence"/>
</dbReference>
<reference evidence="1 2" key="1">
    <citation type="submission" date="2023-11" db="EMBL/GenBank/DDBJ databases">
        <title>Draft genome sequence of a psychrophilic Clostridium strain from permafrost water brine.</title>
        <authorList>
            <person name="Shcherbakova V.A."/>
            <person name="Trubitsyn V.E."/>
            <person name="Zakharyuk A.G."/>
        </authorList>
    </citation>
    <scope>NUCLEOTIDE SEQUENCE [LARGE SCALE GENOMIC DNA]</scope>
    <source>
        <strain evidence="1 2">14F</strain>
    </source>
</reference>
<gene>
    <name evidence="1" type="ORF">SJI18_06630</name>
</gene>
<accession>A0ABU7UMA3</accession>
<evidence type="ECO:0000313" key="1">
    <source>
        <dbReference type="EMBL" id="MEF2111984.1"/>
    </source>
</evidence>
<dbReference type="Pfam" id="PF06124">
    <property type="entry name" value="DUF960"/>
    <property type="match status" value="1"/>
</dbReference>
<comment type="caution">
    <text evidence="1">The sequence shown here is derived from an EMBL/GenBank/DDBJ whole genome shotgun (WGS) entry which is preliminary data.</text>
</comment>
<dbReference type="RefSeq" id="WP_331701790.1">
    <property type="nucleotide sequence ID" value="NZ_JAZHFS010000005.1"/>
</dbReference>
<name>A0ABU7UMA3_9CLOT</name>
<keyword evidence="2" id="KW-1185">Reference proteome</keyword>
<sequence length="111" mass="13204">MVKMFDKNNRYITRGVQADIPLELQLFMWCCIDKLKEQGLKRDYLQIFELTEHKADDIFYQVIEHREEVPEYNKTYKILAKETVNAKVFVINDGEDEIGKGYSTMLLAEEY</sequence>
<protein>
    <submittedName>
        <fullName evidence="1">DUF960 family protein</fullName>
    </submittedName>
</protein>
<evidence type="ECO:0000313" key="2">
    <source>
        <dbReference type="Proteomes" id="UP001498469"/>
    </source>
</evidence>
<proteinExistence type="predicted"/>